<dbReference type="KEGG" id="bco:Bcell_0046"/>
<dbReference type="EMBL" id="CP002394">
    <property type="protein sequence ID" value="ADU28338.1"/>
    <property type="molecule type" value="Genomic_DNA"/>
</dbReference>
<dbReference type="Gene3D" id="3.30.70.890">
    <property type="entry name" value="GHMP kinase, C-terminal domain"/>
    <property type="match status" value="1"/>
</dbReference>
<keyword evidence="7 10" id="KW-0067">ATP-binding</keyword>
<evidence type="ECO:0000259" key="12">
    <source>
        <dbReference type="Pfam" id="PF08544"/>
    </source>
</evidence>
<evidence type="ECO:0000259" key="11">
    <source>
        <dbReference type="Pfam" id="PF00288"/>
    </source>
</evidence>
<comment type="function">
    <text evidence="10">Catalyzes the phosphorylation of the position 2 hydroxy group of 4-diphosphocytidyl-2C-methyl-D-erythritol.</text>
</comment>
<proteinExistence type="inferred from homology"/>
<evidence type="ECO:0000256" key="2">
    <source>
        <dbReference type="ARBA" id="ARBA00012052"/>
    </source>
</evidence>
<dbReference type="FunFam" id="3.30.230.10:FF:000029">
    <property type="entry name" value="4-diphosphocytidyl-2-C-methyl-D-erythritol kinase"/>
    <property type="match status" value="1"/>
</dbReference>
<feature type="domain" description="GHMP kinase C-terminal" evidence="12">
    <location>
        <begin position="199"/>
        <end position="275"/>
    </location>
</feature>
<dbReference type="NCBIfam" id="TIGR00154">
    <property type="entry name" value="ispE"/>
    <property type="match status" value="1"/>
</dbReference>
<dbReference type="Gene3D" id="3.30.230.10">
    <property type="match status" value="1"/>
</dbReference>
<dbReference type="AlphaFoldDB" id="E6TRP4"/>
<dbReference type="FunFam" id="3.30.70.890:FF:000006">
    <property type="entry name" value="4-diphosphocytidyl-2-C-methyl-D-erythritol kinase"/>
    <property type="match status" value="1"/>
</dbReference>
<keyword evidence="6 10" id="KW-0418">Kinase</keyword>
<dbReference type="PANTHER" id="PTHR43527:SF2">
    <property type="entry name" value="4-DIPHOSPHOCYTIDYL-2-C-METHYL-D-ERYTHRITOL KINASE, CHLOROPLASTIC"/>
    <property type="match status" value="1"/>
</dbReference>
<keyword evidence="4 10" id="KW-0808">Transferase</keyword>
<evidence type="ECO:0000256" key="3">
    <source>
        <dbReference type="ARBA" id="ARBA00017473"/>
    </source>
</evidence>
<dbReference type="NCBIfam" id="NF011202">
    <property type="entry name" value="PRK14608.1"/>
    <property type="match status" value="1"/>
</dbReference>
<evidence type="ECO:0000256" key="7">
    <source>
        <dbReference type="ARBA" id="ARBA00022840"/>
    </source>
</evidence>
<dbReference type="Pfam" id="PF08544">
    <property type="entry name" value="GHMP_kinases_C"/>
    <property type="match status" value="1"/>
</dbReference>
<dbReference type="HAMAP" id="MF_00061">
    <property type="entry name" value="IspE"/>
    <property type="match status" value="1"/>
</dbReference>
<dbReference type="HOGENOM" id="CLU_053057_1_1_9"/>
<dbReference type="UniPathway" id="UPA00056">
    <property type="reaction ID" value="UER00094"/>
</dbReference>
<dbReference type="EC" id="2.7.1.148" evidence="2 10"/>
<comment type="similarity">
    <text evidence="1 10">Belongs to the GHMP kinase family. IspE subfamily.</text>
</comment>
<keyword evidence="14" id="KW-1185">Reference proteome</keyword>
<reference evidence="13 14" key="1">
    <citation type="submission" date="2010-12" db="EMBL/GenBank/DDBJ databases">
        <title>Complete sequence of Bacillus cellulosilyticus DSM 2522.</title>
        <authorList>
            <consortium name="US DOE Joint Genome Institute"/>
            <person name="Lucas S."/>
            <person name="Copeland A."/>
            <person name="Lapidus A."/>
            <person name="Cheng J.-F."/>
            <person name="Bruce D."/>
            <person name="Goodwin L."/>
            <person name="Pitluck S."/>
            <person name="Chertkov O."/>
            <person name="Detter J.C."/>
            <person name="Han C."/>
            <person name="Tapia R."/>
            <person name="Land M."/>
            <person name="Hauser L."/>
            <person name="Jeffries C."/>
            <person name="Kyrpides N."/>
            <person name="Ivanova N."/>
            <person name="Mikhailova N."/>
            <person name="Brumm P."/>
            <person name="Mead D."/>
            <person name="Woyke T."/>
        </authorList>
    </citation>
    <scope>NUCLEOTIDE SEQUENCE [LARGE SCALE GENOMIC DNA]</scope>
    <source>
        <strain evidence="14">ATCC 21833 / DSM 2522 / FERM P-1141 / JCM 9156 / N-4</strain>
    </source>
</reference>
<comment type="pathway">
    <text evidence="10">Isoprenoid biosynthesis; isopentenyl diphosphate biosynthesis via DXP pathway; isopentenyl diphosphate from 1-deoxy-D-xylulose 5-phosphate: step 3/6.</text>
</comment>
<feature type="active site" evidence="10">
    <location>
        <position position="12"/>
    </location>
</feature>
<dbReference type="STRING" id="649639.Bcell_0046"/>
<dbReference type="Proteomes" id="UP000001401">
    <property type="component" value="Chromosome"/>
</dbReference>
<feature type="binding site" evidence="10">
    <location>
        <begin position="96"/>
        <end position="106"/>
    </location>
    <ligand>
        <name>ATP</name>
        <dbReference type="ChEBI" id="CHEBI:30616"/>
    </ligand>
</feature>
<feature type="active site" evidence="10">
    <location>
        <position position="138"/>
    </location>
</feature>
<evidence type="ECO:0000256" key="8">
    <source>
        <dbReference type="ARBA" id="ARBA00023229"/>
    </source>
</evidence>
<dbReference type="PANTHER" id="PTHR43527">
    <property type="entry name" value="4-DIPHOSPHOCYTIDYL-2-C-METHYL-D-ERYTHRITOL KINASE, CHLOROPLASTIC"/>
    <property type="match status" value="1"/>
</dbReference>
<evidence type="ECO:0000256" key="9">
    <source>
        <dbReference type="ARBA" id="ARBA00032554"/>
    </source>
</evidence>
<evidence type="ECO:0000256" key="10">
    <source>
        <dbReference type="HAMAP-Rule" id="MF_00061"/>
    </source>
</evidence>
<dbReference type="SUPFAM" id="SSF55060">
    <property type="entry name" value="GHMP Kinase, C-terminal domain"/>
    <property type="match status" value="1"/>
</dbReference>
<dbReference type="GO" id="GO:0005524">
    <property type="term" value="F:ATP binding"/>
    <property type="evidence" value="ECO:0007669"/>
    <property type="project" value="UniProtKB-UniRule"/>
</dbReference>
<organism evidence="13 14">
    <name type="scientific">Evansella cellulosilytica (strain ATCC 21833 / DSM 2522 / FERM P-1141 / JCM 9156 / N-4)</name>
    <name type="common">Bacillus cellulosilyticus</name>
    <dbReference type="NCBI Taxonomy" id="649639"/>
    <lineage>
        <taxon>Bacteria</taxon>
        <taxon>Bacillati</taxon>
        <taxon>Bacillota</taxon>
        <taxon>Bacilli</taxon>
        <taxon>Bacillales</taxon>
        <taxon>Bacillaceae</taxon>
        <taxon>Evansella</taxon>
    </lineage>
</organism>
<dbReference type="eggNOG" id="COG1947">
    <property type="taxonomic scope" value="Bacteria"/>
</dbReference>
<dbReference type="InterPro" id="IPR013750">
    <property type="entry name" value="GHMP_kinase_C_dom"/>
</dbReference>
<dbReference type="SUPFAM" id="SSF54211">
    <property type="entry name" value="Ribosomal protein S5 domain 2-like"/>
    <property type="match status" value="1"/>
</dbReference>
<protein>
    <recommendedName>
        <fullName evidence="3 10">4-diphosphocytidyl-2-C-methyl-D-erythritol kinase</fullName>
        <shortName evidence="10">CMK</shortName>
        <ecNumber evidence="2 10">2.7.1.148</ecNumber>
    </recommendedName>
    <alternativeName>
        <fullName evidence="9 10">4-(cytidine-5'-diphospho)-2-C-methyl-D-erythritol kinase</fullName>
    </alternativeName>
</protein>
<evidence type="ECO:0000256" key="1">
    <source>
        <dbReference type="ARBA" id="ARBA00009684"/>
    </source>
</evidence>
<feature type="domain" description="GHMP kinase N-terminal" evidence="11">
    <location>
        <begin position="68"/>
        <end position="146"/>
    </location>
</feature>
<dbReference type="GO" id="GO:0016114">
    <property type="term" value="P:terpenoid biosynthetic process"/>
    <property type="evidence" value="ECO:0007669"/>
    <property type="project" value="UniProtKB-UniRule"/>
</dbReference>
<evidence type="ECO:0000256" key="6">
    <source>
        <dbReference type="ARBA" id="ARBA00022777"/>
    </source>
</evidence>
<gene>
    <name evidence="10" type="primary">ispE</name>
    <name evidence="13" type="ordered locus">Bcell_0046</name>
</gene>
<dbReference type="InterPro" id="IPR036554">
    <property type="entry name" value="GHMP_kinase_C_sf"/>
</dbReference>
<evidence type="ECO:0000313" key="14">
    <source>
        <dbReference type="Proteomes" id="UP000001401"/>
    </source>
</evidence>
<dbReference type="RefSeq" id="WP_013486681.1">
    <property type="nucleotide sequence ID" value="NC_014829.1"/>
</dbReference>
<accession>E6TRP4</accession>
<dbReference type="InterPro" id="IPR014721">
    <property type="entry name" value="Ribsml_uS5_D2-typ_fold_subgr"/>
</dbReference>
<dbReference type="PIRSF" id="PIRSF010376">
    <property type="entry name" value="IspE"/>
    <property type="match status" value="1"/>
</dbReference>
<keyword evidence="8 10" id="KW-0414">Isoprene biosynthesis</keyword>
<sequence length="289" mass="31939">MHTHKIIKAPAKINLTLDVIRKRDDGYHDVEMVMTTVDLADRIELTTLEENRIKVDVNHGFVPSDNKNLAYQAAKLLKDKMDVKKGVRIFIDKQIPISAGLAGGSTDAAAVLRGLNELWDLNLSIDELAELGLEIGSDVPFCVHGGTALATGRGETLQFLPTPPPCWVILVKPPMGVSTKEIYQRLNLDQMEHPDTQGMIASINNGDFSGICSRLENVMEKVTFELYKDVERVKNSMIQFGADGVVMSGSGPTVFALTQNETRADRLYNSLKGFMDQVFVVRLLGTKHD</sequence>
<dbReference type="InterPro" id="IPR020568">
    <property type="entry name" value="Ribosomal_Su5_D2-typ_SF"/>
</dbReference>
<evidence type="ECO:0000313" key="13">
    <source>
        <dbReference type="EMBL" id="ADU28338.1"/>
    </source>
</evidence>
<dbReference type="InterPro" id="IPR004424">
    <property type="entry name" value="IspE"/>
</dbReference>
<dbReference type="Pfam" id="PF00288">
    <property type="entry name" value="GHMP_kinases_N"/>
    <property type="match status" value="1"/>
</dbReference>
<name>E6TRP4_EVAC2</name>
<dbReference type="GO" id="GO:0050515">
    <property type="term" value="F:4-(cytidine 5'-diphospho)-2-C-methyl-D-erythritol kinase activity"/>
    <property type="evidence" value="ECO:0007669"/>
    <property type="project" value="UniProtKB-UniRule"/>
</dbReference>
<keyword evidence="5 10" id="KW-0547">Nucleotide-binding</keyword>
<dbReference type="OrthoDB" id="9809438at2"/>
<evidence type="ECO:0000256" key="4">
    <source>
        <dbReference type="ARBA" id="ARBA00022679"/>
    </source>
</evidence>
<evidence type="ECO:0000256" key="5">
    <source>
        <dbReference type="ARBA" id="ARBA00022741"/>
    </source>
</evidence>
<comment type="catalytic activity">
    <reaction evidence="10">
        <text>4-CDP-2-C-methyl-D-erythritol + ATP = 4-CDP-2-C-methyl-D-erythritol 2-phosphate + ADP + H(+)</text>
        <dbReference type="Rhea" id="RHEA:18437"/>
        <dbReference type="ChEBI" id="CHEBI:15378"/>
        <dbReference type="ChEBI" id="CHEBI:30616"/>
        <dbReference type="ChEBI" id="CHEBI:57823"/>
        <dbReference type="ChEBI" id="CHEBI:57919"/>
        <dbReference type="ChEBI" id="CHEBI:456216"/>
        <dbReference type="EC" id="2.7.1.148"/>
    </reaction>
</comment>
<dbReference type="GO" id="GO:0019288">
    <property type="term" value="P:isopentenyl diphosphate biosynthetic process, methylerythritol 4-phosphate pathway"/>
    <property type="evidence" value="ECO:0007669"/>
    <property type="project" value="UniProtKB-UniRule"/>
</dbReference>
<dbReference type="InterPro" id="IPR006204">
    <property type="entry name" value="GHMP_kinase_N_dom"/>
</dbReference>